<name>A0AAE2URU7_AGRVI</name>
<dbReference type="EMBL" id="JACXXJ020000005">
    <property type="protein sequence ID" value="MBF2715068.1"/>
    <property type="molecule type" value="Genomic_DNA"/>
</dbReference>
<evidence type="ECO:0000313" key="1">
    <source>
        <dbReference type="EMBL" id="MBF2715068.1"/>
    </source>
</evidence>
<protein>
    <submittedName>
        <fullName evidence="1">Uncharacterized protein</fullName>
    </submittedName>
</protein>
<organism evidence="1 2">
    <name type="scientific">Agrobacterium vitis</name>
    <name type="common">Rhizobium vitis</name>
    <dbReference type="NCBI Taxonomy" id="373"/>
    <lineage>
        <taxon>Bacteria</taxon>
        <taxon>Pseudomonadati</taxon>
        <taxon>Pseudomonadota</taxon>
        <taxon>Alphaproteobacteria</taxon>
        <taxon>Hyphomicrobiales</taxon>
        <taxon>Rhizobiaceae</taxon>
        <taxon>Rhizobium/Agrobacterium group</taxon>
        <taxon>Agrobacterium</taxon>
    </lineage>
</organism>
<comment type="caution">
    <text evidence="1">The sequence shown here is derived from an EMBL/GenBank/DDBJ whole genome shotgun (WGS) entry which is preliminary data.</text>
</comment>
<dbReference type="AlphaFoldDB" id="A0AAE2URU7"/>
<dbReference type="Gene3D" id="1.20.5.2050">
    <property type="match status" value="1"/>
</dbReference>
<reference evidence="1" key="1">
    <citation type="submission" date="2020-11" db="EMBL/GenBank/DDBJ databases">
        <title>Agrobacterium vitis strain K377 genome.</title>
        <authorList>
            <person name="Xi H."/>
        </authorList>
    </citation>
    <scope>NUCLEOTIDE SEQUENCE</scope>
    <source>
        <strain evidence="1">K377</strain>
    </source>
</reference>
<evidence type="ECO:0000313" key="2">
    <source>
        <dbReference type="Proteomes" id="UP000655037"/>
    </source>
</evidence>
<sequence>MLDDADTYALFREEHNENHGAGWWVDLRRRGIRVVRLFKDSIYGSSQASYAQAKIYRDAIISVLPPATNHEQAVLLRKNNKSGISGVRHVELAEDEAWEASLLTRTEHKREKFSVREYGEEQAKAMAIALRRKWLEELPVKHLTYAEHSEEMTRQYFGEQLAPVSDVLPEVSITKTEAKARLKAINAHFDALRPPRLRVRVRSYQEGRLSVHVSDAGFPAQRKLVILNTKRLSTGETLAMAGNRIMGLITAFYNTDVAHWFMQTHSHILLDPARYDPDDGFNVLLFVPVEIAKPATVIDRPVSQ</sequence>
<proteinExistence type="predicted"/>
<gene>
    <name evidence="1" type="ORF">IEI95_012680</name>
</gene>
<accession>A0AAE2URU7</accession>
<dbReference type="Proteomes" id="UP000655037">
    <property type="component" value="Unassembled WGS sequence"/>
</dbReference>